<sequence>MIEWNRRWLAGIGFIGVVAGLGFLAWHYVQPSTLGEGFASGNGRIEAVEIDIAAKMPGRIKDILVNEGDFVTAGQIVAHMDTDVLESQRREAEAQFQQAQSAVERARSLVAQREAEKTAALAVVAQRETELRLAQKRQARSEPLASDQAIALQELDDARAAAKGAQAAVGAAKAQVAAADAAIATARSQVLEAAAVVEAARATIERLQADINDSALKTPRDGRVQHRIAQPHEVIGAGGKVLNLLDLADVYMTFFLPTAAAGRVSIGSEVRLVLDAVPQYVIPAKASFVADAAQFTPKTVETASEREKLMFRVKAQIDPELLKKHIHQVKTGLPGMAYVRLNARAEWPAALQVKLPQ</sequence>
<keyword evidence="2" id="KW-1133">Transmembrane helix</keyword>
<dbReference type="Gene3D" id="2.40.30.170">
    <property type="match status" value="1"/>
</dbReference>
<dbReference type="InterPro" id="IPR058624">
    <property type="entry name" value="MdtA-like_HH"/>
</dbReference>
<dbReference type="SUPFAM" id="SSF111369">
    <property type="entry name" value="HlyD-like secretion proteins"/>
    <property type="match status" value="1"/>
</dbReference>
<dbReference type="RefSeq" id="WP_213040976.1">
    <property type="nucleotide sequence ID" value="NZ_CAJNBJ010000001.1"/>
</dbReference>
<dbReference type="PANTHER" id="PTHR30438:SF2">
    <property type="entry name" value="MEMBRANE PROTEIN"/>
    <property type="match status" value="1"/>
</dbReference>
<dbReference type="PANTHER" id="PTHR30438">
    <property type="entry name" value="36 KDA ANTIGEN-RELATED"/>
    <property type="match status" value="1"/>
</dbReference>
<evidence type="ECO:0000259" key="3">
    <source>
        <dbReference type="Pfam" id="PF25876"/>
    </source>
</evidence>
<reference evidence="4 5" key="1">
    <citation type="submission" date="2021-02" db="EMBL/GenBank/DDBJ databases">
        <authorList>
            <person name="Han P."/>
        </authorList>
    </citation>
    <scope>NUCLEOTIDE SEQUENCE [LARGE SCALE GENOMIC DNA]</scope>
    <source>
        <strain evidence="4">Candidatus Nitrospira sp. ZN2</strain>
    </source>
</reference>
<keyword evidence="2" id="KW-0812">Transmembrane</keyword>
<dbReference type="Gene3D" id="2.40.50.100">
    <property type="match status" value="1"/>
</dbReference>
<name>A0ABM8QR31_9BACT</name>
<dbReference type="PRINTS" id="PR01490">
    <property type="entry name" value="RTXTOXIND"/>
</dbReference>
<feature type="coiled-coil region" evidence="1">
    <location>
        <begin position="190"/>
        <end position="217"/>
    </location>
</feature>
<comment type="caution">
    <text evidence="4">The sequence shown here is derived from an EMBL/GenBank/DDBJ whole genome shotgun (WGS) entry which is preliminary data.</text>
</comment>
<keyword evidence="1" id="KW-0175">Coiled coil</keyword>
<evidence type="ECO:0000313" key="4">
    <source>
        <dbReference type="EMBL" id="CAE6710753.1"/>
    </source>
</evidence>
<proteinExistence type="predicted"/>
<evidence type="ECO:0000256" key="2">
    <source>
        <dbReference type="SAM" id="Phobius"/>
    </source>
</evidence>
<dbReference type="EMBL" id="CAJNBJ010000001">
    <property type="protein sequence ID" value="CAE6710753.1"/>
    <property type="molecule type" value="Genomic_DNA"/>
</dbReference>
<dbReference type="Gene3D" id="6.10.140.1990">
    <property type="match status" value="1"/>
</dbReference>
<feature type="coiled-coil region" evidence="1">
    <location>
        <begin position="82"/>
        <end position="109"/>
    </location>
</feature>
<accession>A0ABM8QR31</accession>
<feature type="domain" description="Multidrug resistance protein MdtA-like alpha-helical hairpin" evidence="3">
    <location>
        <begin position="120"/>
        <end position="189"/>
    </location>
</feature>
<keyword evidence="5" id="KW-1185">Reference proteome</keyword>
<evidence type="ECO:0000256" key="1">
    <source>
        <dbReference type="SAM" id="Coils"/>
    </source>
</evidence>
<evidence type="ECO:0000313" key="5">
    <source>
        <dbReference type="Proteomes" id="UP000675880"/>
    </source>
</evidence>
<keyword evidence="2" id="KW-0472">Membrane</keyword>
<gene>
    <name evidence="4" type="primary">yhiI</name>
    <name evidence="4" type="ORF">NSPZN2_11202</name>
</gene>
<dbReference type="Pfam" id="PF25876">
    <property type="entry name" value="HH_MFP_RND"/>
    <property type="match status" value="1"/>
</dbReference>
<feature type="transmembrane region" description="Helical" evidence="2">
    <location>
        <begin position="7"/>
        <end position="29"/>
    </location>
</feature>
<organism evidence="4 5">
    <name type="scientific">Nitrospira defluvii</name>
    <dbReference type="NCBI Taxonomy" id="330214"/>
    <lineage>
        <taxon>Bacteria</taxon>
        <taxon>Pseudomonadati</taxon>
        <taxon>Nitrospirota</taxon>
        <taxon>Nitrospiria</taxon>
        <taxon>Nitrospirales</taxon>
        <taxon>Nitrospiraceae</taxon>
        <taxon>Nitrospira</taxon>
    </lineage>
</organism>
<dbReference type="InterPro" id="IPR030190">
    <property type="entry name" value="MacA_alpha-hairpin_sf"/>
</dbReference>
<protein>
    <submittedName>
        <fullName evidence="4">Membrane fusion protein YhiI</fullName>
    </submittedName>
</protein>
<dbReference type="Proteomes" id="UP000675880">
    <property type="component" value="Unassembled WGS sequence"/>
</dbReference>
<dbReference type="Gene3D" id="1.10.287.470">
    <property type="entry name" value="Helix hairpin bin"/>
    <property type="match status" value="1"/>
</dbReference>